<dbReference type="PANTHER" id="PTHR12111:SF1">
    <property type="entry name" value="SPLICING FACTOR YJU2"/>
    <property type="match status" value="1"/>
</dbReference>
<dbReference type="GeneID" id="85223986"/>
<keyword evidence="3 8" id="KW-0479">Metal-binding</keyword>
<keyword evidence="5 8" id="KW-0862">Zinc</keyword>
<organism evidence="10 11">
    <name type="scientific">Malassezia japonica</name>
    <dbReference type="NCBI Taxonomy" id="223818"/>
    <lineage>
        <taxon>Eukaryota</taxon>
        <taxon>Fungi</taxon>
        <taxon>Dikarya</taxon>
        <taxon>Basidiomycota</taxon>
        <taxon>Ustilaginomycotina</taxon>
        <taxon>Malasseziomycetes</taxon>
        <taxon>Malasseziales</taxon>
        <taxon>Malasseziaceae</taxon>
        <taxon>Malassezia</taxon>
    </lineage>
</organism>
<protein>
    <recommendedName>
        <fullName evidence="8">Splicing factor YJU2</fullName>
    </recommendedName>
</protein>
<feature type="compositionally biased region" description="Basic and acidic residues" evidence="9">
    <location>
        <begin position="188"/>
        <end position="200"/>
    </location>
</feature>
<dbReference type="HAMAP" id="MF_03226">
    <property type="entry name" value="YJU2"/>
    <property type="match status" value="1"/>
</dbReference>
<comment type="subcellular location">
    <subcellularLocation>
        <location evidence="1 8">Nucleus</location>
    </subcellularLocation>
</comment>
<evidence type="ECO:0000256" key="4">
    <source>
        <dbReference type="ARBA" id="ARBA00022728"/>
    </source>
</evidence>
<dbReference type="Proteomes" id="UP001217754">
    <property type="component" value="Chromosome 1"/>
</dbReference>
<dbReference type="EMBL" id="CP119958">
    <property type="protein sequence ID" value="WFD37393.1"/>
    <property type="molecule type" value="Genomic_DNA"/>
</dbReference>
<feature type="binding site" evidence="8">
    <location>
        <position position="80"/>
    </location>
    <ligand>
        <name>Zn(2+)</name>
        <dbReference type="ChEBI" id="CHEBI:29105"/>
    </ligand>
</feature>
<dbReference type="PANTHER" id="PTHR12111">
    <property type="entry name" value="SPLICING FACTOR YJU2"/>
    <property type="match status" value="1"/>
</dbReference>
<dbReference type="InterPro" id="IPR043701">
    <property type="entry name" value="Yju2"/>
</dbReference>
<keyword evidence="2" id="KW-0507">mRNA processing</keyword>
<dbReference type="AlphaFoldDB" id="A0AAF0J8K7"/>
<feature type="compositionally biased region" description="Polar residues" evidence="9">
    <location>
        <begin position="225"/>
        <end position="242"/>
    </location>
</feature>
<keyword evidence="7 8" id="KW-0539">Nucleus</keyword>
<feature type="binding site" evidence="8">
    <location>
        <position position="46"/>
    </location>
    <ligand>
        <name>Zn(2+)</name>
        <dbReference type="ChEBI" id="CHEBI:29105"/>
    </ligand>
</feature>
<accession>A0AAF0J8K7</accession>
<dbReference type="Pfam" id="PF04502">
    <property type="entry name" value="Saf4_Yju2"/>
    <property type="match status" value="1"/>
</dbReference>
<comment type="similarity">
    <text evidence="8">Belongs to the CWC16 family. YJU2 subfamily.</text>
</comment>
<keyword evidence="6" id="KW-0508">mRNA splicing</keyword>
<proteinExistence type="inferred from homology"/>
<feature type="region of interest" description="Disordered" evidence="9">
    <location>
        <begin position="185"/>
        <end position="280"/>
    </location>
</feature>
<sequence length="322" mass="36431">MSERKVINRYYPPDYDPVKGNRTKHGSGHKKTVRLMAPYSMRCNSCGEFIYKGKKFNARKEIVQGEDYYGIPIYRFYIKCTRCSAEIIFRTDPKNTDYAAEDGATRNFEPWRENDGPRKEENRITVIDSDEEEEEEVDPMKALEQRTIESQREMEIMDALQDIRTRNARHERVDADTVLQSVSLGKRKVPEAAHDTTERSQEEEEDEALVKKYFGKRHDARNGSAGETNGTEEAKPNGTQFVKPNDPEDAAPNGSDAKPTPTKKQKAPEAAEEVVESVPDATSLLSDATRAHLQSLAKPANTMPKPVAKKRRGPNALGLVRK</sequence>
<keyword evidence="4 8" id="KW-0747">Spliceosome</keyword>
<feature type="region of interest" description="Disordered" evidence="9">
    <location>
        <begin position="296"/>
        <end position="322"/>
    </location>
</feature>
<comment type="function">
    <text evidence="8">Part of the spliceosome which catalyzes two sequential transesterification reactions, first the excision of the non-coding intron from pre-mRNA and then the ligation of the coding exons to form the mature mRNA. Plays a role in stabilizing the structure of the spliceosome catalytic core and docking of the branch helix into the active site, producing 5'-exon and lariat intron-3'-intermediates.</text>
</comment>
<comment type="subunit">
    <text evidence="8">Component of the spliceosome. Present in the activated B complex, the catalytically activated B* complex which catalyzes the branching, the catalytic step 1 C complex catalyzing the exon ligation, and the postcatalytic P complex containing the ligated exons (mRNA) and the excised lariat intron.</text>
</comment>
<dbReference type="InterPro" id="IPR007590">
    <property type="entry name" value="Saf4/Yju2"/>
</dbReference>
<dbReference type="GO" id="GO:0071006">
    <property type="term" value="C:U2-type catalytic step 1 spliceosome"/>
    <property type="evidence" value="ECO:0007669"/>
    <property type="project" value="UniProtKB-UniRule"/>
</dbReference>
<reference evidence="10" key="1">
    <citation type="submission" date="2023-03" db="EMBL/GenBank/DDBJ databases">
        <title>Mating type loci evolution in Malassezia.</title>
        <authorList>
            <person name="Coelho M.A."/>
        </authorList>
    </citation>
    <scope>NUCLEOTIDE SEQUENCE</scope>
    <source>
        <strain evidence="10">CBS 9431</strain>
    </source>
</reference>
<keyword evidence="11" id="KW-1185">Reference proteome</keyword>
<evidence type="ECO:0000256" key="5">
    <source>
        <dbReference type="ARBA" id="ARBA00022833"/>
    </source>
</evidence>
<evidence type="ECO:0000256" key="7">
    <source>
        <dbReference type="ARBA" id="ARBA00023242"/>
    </source>
</evidence>
<dbReference type="GO" id="GO:0000349">
    <property type="term" value="P:generation of catalytic spliceosome for first transesterification step"/>
    <property type="evidence" value="ECO:0007669"/>
    <property type="project" value="UniProtKB-UniRule"/>
</dbReference>
<feature type="binding site" evidence="8">
    <location>
        <position position="83"/>
    </location>
    <ligand>
        <name>Zn(2+)</name>
        <dbReference type="ChEBI" id="CHEBI:29105"/>
    </ligand>
</feature>
<dbReference type="RefSeq" id="XP_060120290.1">
    <property type="nucleotide sequence ID" value="XM_060264307.1"/>
</dbReference>
<evidence type="ECO:0000256" key="1">
    <source>
        <dbReference type="ARBA" id="ARBA00004123"/>
    </source>
</evidence>
<feature type="binding site" evidence="8">
    <location>
        <position position="43"/>
    </location>
    <ligand>
        <name>Zn(2+)</name>
        <dbReference type="ChEBI" id="CHEBI:29105"/>
    </ligand>
</feature>
<evidence type="ECO:0000256" key="8">
    <source>
        <dbReference type="HAMAP-Rule" id="MF_03226"/>
    </source>
</evidence>
<evidence type="ECO:0000256" key="3">
    <source>
        <dbReference type="ARBA" id="ARBA00022723"/>
    </source>
</evidence>
<gene>
    <name evidence="10" type="primary">cwf16</name>
    <name evidence="10" type="ORF">MJAP1_000337</name>
</gene>
<dbReference type="GO" id="GO:0046872">
    <property type="term" value="F:metal ion binding"/>
    <property type="evidence" value="ECO:0007669"/>
    <property type="project" value="UniProtKB-KW"/>
</dbReference>
<evidence type="ECO:0000256" key="6">
    <source>
        <dbReference type="ARBA" id="ARBA00023187"/>
    </source>
</evidence>
<name>A0AAF0J8K7_9BASI</name>
<evidence type="ECO:0000256" key="9">
    <source>
        <dbReference type="SAM" id="MobiDB-lite"/>
    </source>
</evidence>
<evidence type="ECO:0000256" key="2">
    <source>
        <dbReference type="ARBA" id="ARBA00022664"/>
    </source>
</evidence>
<evidence type="ECO:0000313" key="10">
    <source>
        <dbReference type="EMBL" id="WFD37393.1"/>
    </source>
</evidence>
<evidence type="ECO:0000313" key="11">
    <source>
        <dbReference type="Proteomes" id="UP001217754"/>
    </source>
</evidence>